<feature type="region of interest" description="Disordered" evidence="1">
    <location>
        <begin position="174"/>
        <end position="309"/>
    </location>
</feature>
<dbReference type="RefSeq" id="XP_016604549.1">
    <property type="nucleotide sequence ID" value="XM_016756252.1"/>
</dbReference>
<feature type="compositionally biased region" description="Basic and acidic residues" evidence="1">
    <location>
        <begin position="285"/>
        <end position="297"/>
    </location>
</feature>
<reference evidence="2 3" key="1">
    <citation type="submission" date="2009-08" db="EMBL/GenBank/DDBJ databases">
        <title>The Genome Sequence of Spizellomyces punctatus strain DAOM BR117.</title>
        <authorList>
            <consortium name="The Broad Institute Genome Sequencing Platform"/>
            <person name="Russ C."/>
            <person name="Cuomo C."/>
            <person name="Shea T."/>
            <person name="Young S.K."/>
            <person name="Zeng Q."/>
            <person name="Koehrsen M."/>
            <person name="Haas B."/>
            <person name="Borodovsky M."/>
            <person name="Guigo R."/>
            <person name="Alvarado L."/>
            <person name="Berlin A."/>
            <person name="Bochicchio J."/>
            <person name="Borenstein D."/>
            <person name="Chapman S."/>
            <person name="Chen Z."/>
            <person name="Engels R."/>
            <person name="Freedman E."/>
            <person name="Gellesch M."/>
            <person name="Goldberg J."/>
            <person name="Griggs A."/>
            <person name="Gujja S."/>
            <person name="Heiman D."/>
            <person name="Hepburn T."/>
            <person name="Howarth C."/>
            <person name="Jen D."/>
            <person name="Larson L."/>
            <person name="Lewis B."/>
            <person name="Mehta T."/>
            <person name="Park D."/>
            <person name="Pearson M."/>
            <person name="Roberts A."/>
            <person name="Saif S."/>
            <person name="Shenoy N."/>
            <person name="Sisk P."/>
            <person name="Stolte C."/>
            <person name="Sykes S."/>
            <person name="Thomson T."/>
            <person name="Walk T."/>
            <person name="White J."/>
            <person name="Yandava C."/>
            <person name="Burger G."/>
            <person name="Gray M.W."/>
            <person name="Holland P.W.H."/>
            <person name="King N."/>
            <person name="Lang F.B.F."/>
            <person name="Roger A.J."/>
            <person name="Ruiz-Trillo I."/>
            <person name="Lander E."/>
            <person name="Nusbaum C."/>
        </authorList>
    </citation>
    <scope>NUCLEOTIDE SEQUENCE [LARGE SCALE GENOMIC DNA]</scope>
    <source>
        <strain evidence="2 3">DAOM BR117</strain>
    </source>
</reference>
<organism evidence="2 3">
    <name type="scientific">Spizellomyces punctatus (strain DAOM BR117)</name>
    <dbReference type="NCBI Taxonomy" id="645134"/>
    <lineage>
        <taxon>Eukaryota</taxon>
        <taxon>Fungi</taxon>
        <taxon>Fungi incertae sedis</taxon>
        <taxon>Chytridiomycota</taxon>
        <taxon>Chytridiomycota incertae sedis</taxon>
        <taxon>Chytridiomycetes</taxon>
        <taxon>Spizellomycetales</taxon>
        <taxon>Spizellomycetaceae</taxon>
        <taxon>Spizellomyces</taxon>
    </lineage>
</organism>
<dbReference type="InParanoid" id="A0A0L0H6B0"/>
<feature type="region of interest" description="Disordered" evidence="1">
    <location>
        <begin position="636"/>
        <end position="656"/>
    </location>
</feature>
<evidence type="ECO:0000313" key="3">
    <source>
        <dbReference type="Proteomes" id="UP000053201"/>
    </source>
</evidence>
<feature type="compositionally biased region" description="Polar residues" evidence="1">
    <location>
        <begin position="199"/>
        <end position="209"/>
    </location>
</feature>
<dbReference type="VEuPathDB" id="FungiDB:SPPG_08098"/>
<evidence type="ECO:0000256" key="1">
    <source>
        <dbReference type="SAM" id="MobiDB-lite"/>
    </source>
</evidence>
<sequence>MDKIVDFGKSLFTRSRRSERLAQQRPYHTPEPAQRRKQAKRRRRISDDITDTLTQAVRTVTTPARAALNFLVPTPEAEPNQLPEVPEVGEVLVPETLVCGNSETQTTSTSEPTPTEEIAAAISLYPNVEDVDKEEAQTPAKIYPVIEELRGASSLHSTEDNGQWIPECEVQSMEVEGAPEEDDPHLQDRPEAQDDSKSIDINSRSPSPDDSTDAKEGGTPSEGESTATEMSYNMTSVVIETSTDEGSAQHIQESSIVDSNSMVIDIEKEHSVLTASESPNGSEDDGNHQPRLIDNKSQKAKGPAPSDRIFTSDIIDLTSSPDIPLDEPMNLSELGPTRTSPAPVERVPTRTSATVSPRLEPPALKLSQIYMSKDPFIFSALPSQTSDRRAKIPRSEIRVRKIKRRYYGTGAEVQAPRSLTMSPKRRTAGINLSRLRPKMAPPTSATQPTVGASTNLSTKATIDLKESSTTVTTPTAAAHPIAETEAKRRKIDKPISKPTQHVLDIINSIVAPPPPAMPMPRPTAPAVNPYEVKLLTQPAPAAAKANTEADDLRRKVQMIEERFEPHGKKRGIEEADTEEAVVEPASVQDRRILPLPTPRRKLVATTPKRVAEERLSQNKNRPRYTFEDTIRASNVKSPMPTESMKTTGLSGDNSTTKEWKATGLTHAKLTLDDILREAATIQLPSDIQFSFYAGQATVSSECRQLVMTGMDASMHNQRYFSDTPNFESNQMDAERRLTRILQEFKEYSAGASVERVWRSTDPIV</sequence>
<feature type="compositionally biased region" description="Polar residues" evidence="1">
    <location>
        <begin position="222"/>
        <end position="262"/>
    </location>
</feature>
<proteinExistence type="predicted"/>
<feature type="compositionally biased region" description="Low complexity" evidence="1">
    <location>
        <begin position="469"/>
        <end position="483"/>
    </location>
</feature>
<evidence type="ECO:0000313" key="2">
    <source>
        <dbReference type="EMBL" id="KNC96509.1"/>
    </source>
</evidence>
<feature type="region of interest" description="Disordered" evidence="1">
    <location>
        <begin position="466"/>
        <end position="498"/>
    </location>
</feature>
<dbReference type="GeneID" id="27691275"/>
<feature type="compositionally biased region" description="Polar residues" evidence="1">
    <location>
        <begin position="643"/>
        <end position="654"/>
    </location>
</feature>
<feature type="compositionally biased region" description="Basic residues" evidence="1">
    <location>
        <begin position="35"/>
        <end position="44"/>
    </location>
</feature>
<dbReference type="OrthoDB" id="10349493at2759"/>
<accession>A0A0L0H6B0</accession>
<name>A0A0L0H6B0_SPIPD</name>
<dbReference type="OMA" id="TCRTAGN"/>
<protein>
    <submittedName>
        <fullName evidence="2">Uncharacterized protein</fullName>
    </submittedName>
</protein>
<dbReference type="EMBL" id="KQ257468">
    <property type="protein sequence ID" value="KNC96509.1"/>
    <property type="molecule type" value="Genomic_DNA"/>
</dbReference>
<dbReference type="Proteomes" id="UP000053201">
    <property type="component" value="Unassembled WGS sequence"/>
</dbReference>
<dbReference type="AlphaFoldDB" id="A0A0L0H6B0"/>
<feature type="region of interest" description="Disordered" evidence="1">
    <location>
        <begin position="332"/>
        <end position="356"/>
    </location>
</feature>
<feature type="region of interest" description="Disordered" evidence="1">
    <location>
        <begin position="15"/>
        <end position="50"/>
    </location>
</feature>
<feature type="compositionally biased region" description="Basic and acidic residues" evidence="1">
    <location>
        <begin position="184"/>
        <end position="198"/>
    </location>
</feature>
<keyword evidence="3" id="KW-1185">Reference proteome</keyword>
<gene>
    <name evidence="2" type="ORF">SPPG_08098</name>
</gene>